<dbReference type="PROSITE" id="PS50020">
    <property type="entry name" value="WW_DOMAIN_2"/>
    <property type="match status" value="2"/>
</dbReference>
<dbReference type="InterPro" id="IPR000048">
    <property type="entry name" value="IQ_motif_EF-hand-BS"/>
</dbReference>
<comment type="caution">
    <text evidence="4">The sequence shown here is derived from an EMBL/GenBank/DDBJ whole genome shotgun (WGS) entry which is preliminary data.</text>
</comment>
<name>A0ABP0HK70_9DINO</name>
<evidence type="ECO:0000256" key="2">
    <source>
        <dbReference type="SAM" id="MobiDB-lite"/>
    </source>
</evidence>
<dbReference type="CDD" id="cd00201">
    <property type="entry name" value="WW"/>
    <property type="match status" value="2"/>
</dbReference>
<feature type="coiled-coil region" evidence="1">
    <location>
        <begin position="279"/>
        <end position="306"/>
    </location>
</feature>
<dbReference type="EMBL" id="CAXAMM010001125">
    <property type="protein sequence ID" value="CAK8990625.1"/>
    <property type="molecule type" value="Genomic_DNA"/>
</dbReference>
<sequence length="982" mass="109348">MAVKMMREEREREACSAGAAAACAAEVKRVGKSRLSLAKTKPRQLRGGGKRREGMTRTFSDFGKLPNPGRGAGRDRLRSTRRSQLDIPVIDKASQRSRQAATSSRVKRGDGTDLAMNRTRRSQRGDLPQERVKTAAQARKEKFIEALWSDPSSSTSPQSRFSPRSPKWENESLFSEKSVDSLVLARLPPRIFEDALGITSLPSSGQSHHAELDAQSTMAIYDNKREEQPHGLDWMTSSHLSHGGADRFAVQVDEINEFIENREAVEALDKVVSFQHKARSQLSERKHRLEEELRLIREARATLVSETAQEQVTVDRVYKIKLREFYRKMNSSEIVYSRIAYREAAAVTIQAAWRGAMASDFVNACRRSMGLPARRRFCSPHRASGSLQQIQDILGKIDSHELGSMPRSLQEEVKTALSKHVQEKAAEKLQGVFRGHVSRTKATKAAEIARYKREWDDFMGGSEPRAKSGDGQDEANASSSSESNNDNNDHNMDNAAELTSTHFEDNEAPGEDQDEQVGTGGAWEQELEQQLEQDVAYEEAWASHGDTDLPVADQQEISVVNHDQHPSQEQDAVLENVPEEEAGEGTHQADQLQHKWYAQVEEGTIPSVAGRVPAPIETEFAESDLGSQGPLLWSPTSPKSPKSVAEIQTAVLALQAVGFRCISEVENVVPLLGTAVKMVRSDGSTDDVTLLEVVKNKVRCQCLDGKIVLKRFKYCYVIPPELLNLAVDDGNTSSCKLEAGTSPDQAFPSVGSEQPVKDEMQSVVEETKDEEKVATSLVSEASSLNDKSPGGDQDPPVENEPSLDEDREDGDEDHDDGDEDHEDGDEDMADNVKERIGDWEVCFDDDGKEFFFNVKSEESFWGVPEEVQRFRDNATGEANVAGEEALLLPGQSESRISESSGELSSNNNVRKRIGDWEVCEDEEGNEFYYNVVSKESFWGLPEELEGQQEQVSWEEREDEDGDARPSTRPKRLGKQHFDHPSE</sequence>
<dbReference type="PROSITE" id="PS50096">
    <property type="entry name" value="IQ"/>
    <property type="match status" value="2"/>
</dbReference>
<dbReference type="Pfam" id="PF00612">
    <property type="entry name" value="IQ"/>
    <property type="match status" value="1"/>
</dbReference>
<feature type="region of interest" description="Disordered" evidence="2">
    <location>
        <begin position="458"/>
        <end position="493"/>
    </location>
</feature>
<feature type="compositionally biased region" description="Acidic residues" evidence="2">
    <location>
        <begin position="795"/>
        <end position="829"/>
    </location>
</feature>
<keyword evidence="1" id="KW-0175">Coiled coil</keyword>
<dbReference type="SMART" id="SM00456">
    <property type="entry name" value="WW"/>
    <property type="match status" value="2"/>
</dbReference>
<keyword evidence="5" id="KW-1185">Reference proteome</keyword>
<feature type="compositionally biased region" description="Basic and acidic residues" evidence="2">
    <location>
        <begin position="123"/>
        <end position="144"/>
    </location>
</feature>
<reference evidence="4 5" key="1">
    <citation type="submission" date="2024-02" db="EMBL/GenBank/DDBJ databases">
        <authorList>
            <person name="Chen Y."/>
            <person name="Shah S."/>
            <person name="Dougan E. K."/>
            <person name="Thang M."/>
            <person name="Chan C."/>
        </authorList>
    </citation>
    <scope>NUCLEOTIDE SEQUENCE [LARGE SCALE GENOMIC DNA]</scope>
</reference>
<evidence type="ECO:0000313" key="4">
    <source>
        <dbReference type="EMBL" id="CAK8990625.1"/>
    </source>
</evidence>
<dbReference type="InterPro" id="IPR001202">
    <property type="entry name" value="WW_dom"/>
</dbReference>
<protein>
    <submittedName>
        <fullName evidence="4">Pre-mRNA-processing protein prp40</fullName>
    </submittedName>
</protein>
<dbReference type="SUPFAM" id="SSF51045">
    <property type="entry name" value="WW domain"/>
    <property type="match status" value="2"/>
</dbReference>
<proteinExistence type="predicted"/>
<feature type="region of interest" description="Disordered" evidence="2">
    <location>
        <begin position="940"/>
        <end position="982"/>
    </location>
</feature>
<dbReference type="Gene3D" id="2.20.70.10">
    <property type="match status" value="2"/>
</dbReference>
<accession>A0ABP0HK70</accession>
<organism evidence="4 5">
    <name type="scientific">Durusdinium trenchii</name>
    <dbReference type="NCBI Taxonomy" id="1381693"/>
    <lineage>
        <taxon>Eukaryota</taxon>
        <taxon>Sar</taxon>
        <taxon>Alveolata</taxon>
        <taxon>Dinophyceae</taxon>
        <taxon>Suessiales</taxon>
        <taxon>Symbiodiniaceae</taxon>
        <taxon>Durusdinium</taxon>
    </lineage>
</organism>
<feature type="domain" description="WW" evidence="3">
    <location>
        <begin position="916"/>
        <end position="943"/>
    </location>
</feature>
<feature type="domain" description="WW" evidence="3">
    <location>
        <begin position="839"/>
        <end position="866"/>
    </location>
</feature>
<feature type="compositionally biased region" description="Polar residues" evidence="2">
    <location>
        <begin position="776"/>
        <end position="786"/>
    </location>
</feature>
<dbReference type="InterPro" id="IPR036020">
    <property type="entry name" value="WW_dom_sf"/>
</dbReference>
<feature type="region of interest" description="Disordered" evidence="2">
    <location>
        <begin position="34"/>
        <end position="168"/>
    </location>
</feature>
<evidence type="ECO:0000313" key="5">
    <source>
        <dbReference type="Proteomes" id="UP001642464"/>
    </source>
</evidence>
<feature type="region of interest" description="Disordered" evidence="2">
    <location>
        <begin position="736"/>
        <end position="833"/>
    </location>
</feature>
<feature type="compositionally biased region" description="Low complexity" evidence="2">
    <location>
        <begin position="474"/>
        <end position="486"/>
    </location>
</feature>
<dbReference type="Proteomes" id="UP001642464">
    <property type="component" value="Unassembled WGS sequence"/>
</dbReference>
<feature type="compositionally biased region" description="Basic and acidic residues" evidence="2">
    <location>
        <begin position="755"/>
        <end position="773"/>
    </location>
</feature>
<gene>
    <name evidence="4" type="ORF">SCF082_LOCUS2324</name>
</gene>
<evidence type="ECO:0000256" key="1">
    <source>
        <dbReference type="SAM" id="Coils"/>
    </source>
</evidence>
<feature type="compositionally biased region" description="Low complexity" evidence="2">
    <location>
        <begin position="149"/>
        <end position="165"/>
    </location>
</feature>
<evidence type="ECO:0000259" key="3">
    <source>
        <dbReference type="PROSITE" id="PS50020"/>
    </source>
</evidence>